<keyword evidence="3 11" id="KW-0436">Ligase</keyword>
<evidence type="ECO:0000256" key="4">
    <source>
        <dbReference type="ARBA" id="ARBA00022741"/>
    </source>
</evidence>
<dbReference type="GO" id="GO:0004827">
    <property type="term" value="F:proline-tRNA ligase activity"/>
    <property type="evidence" value="ECO:0007669"/>
    <property type="project" value="UniProtKB-EC"/>
</dbReference>
<reference evidence="11 12" key="1">
    <citation type="journal article" date="2012" name="PLoS Pathog.">
        <title>The genome of the obligate intracellular parasite Trachipleistophora hominis: new insights into microsporidian genome dynamics and reductive evolution.</title>
        <authorList>
            <person name="Heinz E."/>
            <person name="Williams T.A."/>
            <person name="Nakjang S."/>
            <person name="Noel C.J."/>
            <person name="Swan D.C."/>
            <person name="Goldberg A.V."/>
            <person name="Harris S.R."/>
            <person name="Weinmaier T."/>
            <person name="Markert S."/>
            <person name="Becher D."/>
            <person name="Bernhardt J."/>
            <person name="Dagan T."/>
            <person name="Hacker C."/>
            <person name="Lucocq J.M."/>
            <person name="Schweder T."/>
            <person name="Rattei T."/>
            <person name="Hall N."/>
            <person name="Hirt R.P."/>
            <person name="Embley T.M."/>
        </authorList>
    </citation>
    <scope>NUCLEOTIDE SEQUENCE [LARGE SCALE GENOMIC DNA]</scope>
</reference>
<dbReference type="OMA" id="EVYWVTH"/>
<dbReference type="EMBL" id="JH993998">
    <property type="protein sequence ID" value="ELQ74998.1"/>
    <property type="molecule type" value="Genomic_DNA"/>
</dbReference>
<dbReference type="InterPro" id="IPR045864">
    <property type="entry name" value="aa-tRNA-synth_II/BPL/LPL"/>
</dbReference>
<dbReference type="SUPFAM" id="SSF64586">
    <property type="entry name" value="C-terminal domain of ProRS"/>
    <property type="match status" value="1"/>
</dbReference>
<dbReference type="InterPro" id="IPR006195">
    <property type="entry name" value="aa-tRNA-synth_II"/>
</dbReference>
<dbReference type="Gene3D" id="3.40.50.800">
    <property type="entry name" value="Anticodon-binding domain"/>
    <property type="match status" value="1"/>
</dbReference>
<evidence type="ECO:0000256" key="8">
    <source>
        <dbReference type="ARBA" id="ARBA00029731"/>
    </source>
</evidence>
<dbReference type="InterPro" id="IPR002316">
    <property type="entry name" value="Pro-tRNA-ligase_IIa"/>
</dbReference>
<evidence type="ECO:0000256" key="3">
    <source>
        <dbReference type="ARBA" id="ARBA00022598"/>
    </source>
</evidence>
<dbReference type="Proteomes" id="UP000011185">
    <property type="component" value="Unassembled WGS sequence"/>
</dbReference>
<dbReference type="InterPro" id="IPR016061">
    <property type="entry name" value="Pro-tRNA_ligase_II_C"/>
</dbReference>
<proteinExistence type="inferred from homology"/>
<dbReference type="Pfam" id="PF09180">
    <property type="entry name" value="ProRS-C_1"/>
    <property type="match status" value="1"/>
</dbReference>
<dbReference type="Pfam" id="PF03129">
    <property type="entry name" value="HGTP_anticodon"/>
    <property type="match status" value="1"/>
</dbReference>
<dbReference type="GO" id="GO:0017101">
    <property type="term" value="C:aminoacyl-tRNA synthetase multienzyme complex"/>
    <property type="evidence" value="ECO:0007669"/>
    <property type="project" value="TreeGrafter"/>
</dbReference>
<evidence type="ECO:0000256" key="9">
    <source>
        <dbReference type="ARBA" id="ARBA00047671"/>
    </source>
</evidence>
<dbReference type="InterPro" id="IPR004499">
    <property type="entry name" value="Pro-tRNA-ligase_IIa_arc-type"/>
</dbReference>
<dbReference type="PROSITE" id="PS50862">
    <property type="entry name" value="AA_TRNA_LIGASE_II"/>
    <property type="match status" value="1"/>
</dbReference>
<dbReference type="PANTHER" id="PTHR43382:SF2">
    <property type="entry name" value="BIFUNCTIONAL GLUTAMATE_PROLINE--TRNA LIGASE"/>
    <property type="match status" value="1"/>
</dbReference>
<evidence type="ECO:0000259" key="10">
    <source>
        <dbReference type="PROSITE" id="PS50862"/>
    </source>
</evidence>
<dbReference type="InterPro" id="IPR002314">
    <property type="entry name" value="aa-tRNA-synt_IIb"/>
</dbReference>
<dbReference type="GO" id="GO:0005737">
    <property type="term" value="C:cytoplasm"/>
    <property type="evidence" value="ECO:0007669"/>
    <property type="project" value="InterPro"/>
</dbReference>
<dbReference type="SMART" id="SM00946">
    <property type="entry name" value="ProRS-C_1"/>
    <property type="match status" value="1"/>
</dbReference>
<keyword evidence="6" id="KW-0648">Protein biosynthesis</keyword>
<gene>
    <name evidence="11" type="ORF">THOM_2040</name>
</gene>
<evidence type="ECO:0000256" key="1">
    <source>
        <dbReference type="ARBA" id="ARBA00008226"/>
    </source>
</evidence>
<dbReference type="FunFam" id="3.30.930.10:FF:000037">
    <property type="entry name" value="Proline--tRNA ligase"/>
    <property type="match status" value="1"/>
</dbReference>
<dbReference type="InterPro" id="IPR004154">
    <property type="entry name" value="Anticodon-bd"/>
</dbReference>
<dbReference type="Pfam" id="PF00587">
    <property type="entry name" value="tRNA-synt_2b"/>
    <property type="match status" value="1"/>
</dbReference>
<dbReference type="STRING" id="72359.L7JU39"/>
<dbReference type="PRINTS" id="PR01046">
    <property type="entry name" value="TRNASYNTHPRO"/>
</dbReference>
<dbReference type="FunCoup" id="L7JU39">
    <property type="interactions" value="39"/>
</dbReference>
<sequence length="497" mass="57881">MTTIREKKKAPEFGLTHKKTENFSEWYQQLVIKSELLEYYDIKGCFIMRPWSYYIWNVVKESFTRDITRMGVDECYFPLLVTKNALEKEANHIENFAPELAWITKCGENDVEPVAIRPTSEAVMYPYFKKWLFSHRDLPLKLNQWCNVLRWEVKSTLPFIRGREFLWQEGHTAYYEKEGAEQEVLQILDLYEKIYTDLLAVPVIKGRKTENEKFGGAEYTTTIEAFIPVSGKAVQAATSHFLGKNFSKMYDVKIVDRCNNEEYVYQNSWGLTTRCIGIAVMLHSDDIGLVLPPRVSKFQLVIVPCGSLNGDVCAYIARIKKEVEDRGVRVFLDDRKNVLSGFKFNHWELKGVPLRMEIGMNDYNNNEVVVVTRMNRCKKRVSSTNIADYVVNELNTIHDQMYENAKNEQMKRMRTANSWEHFKCELSCNNLIMIPFCGRIECEEVIKEETTVRKNGCVEQQGAKSLCVPFENNERKSLQCIKCGEACDRYTLFGRSY</sequence>
<dbReference type="CDD" id="cd00778">
    <property type="entry name" value="ProRS_core_arch_euk"/>
    <property type="match status" value="1"/>
</dbReference>
<comment type="catalytic activity">
    <reaction evidence="9">
        <text>tRNA(Pro) + L-proline + ATP = L-prolyl-tRNA(Pro) + AMP + diphosphate</text>
        <dbReference type="Rhea" id="RHEA:14305"/>
        <dbReference type="Rhea" id="RHEA-COMP:9700"/>
        <dbReference type="Rhea" id="RHEA-COMP:9702"/>
        <dbReference type="ChEBI" id="CHEBI:30616"/>
        <dbReference type="ChEBI" id="CHEBI:33019"/>
        <dbReference type="ChEBI" id="CHEBI:60039"/>
        <dbReference type="ChEBI" id="CHEBI:78442"/>
        <dbReference type="ChEBI" id="CHEBI:78532"/>
        <dbReference type="ChEBI" id="CHEBI:456215"/>
        <dbReference type="EC" id="6.1.1.15"/>
    </reaction>
</comment>
<comment type="similarity">
    <text evidence="1">Belongs to the class-II aminoacyl-tRNA synthetase family.</text>
</comment>
<feature type="domain" description="Aminoacyl-transfer RNA synthetases class-II family profile" evidence="10">
    <location>
        <begin position="53"/>
        <end position="292"/>
    </location>
</feature>
<dbReference type="HOGENOM" id="CLU_001882_4_1_1"/>
<evidence type="ECO:0000256" key="2">
    <source>
        <dbReference type="ARBA" id="ARBA00012831"/>
    </source>
</evidence>
<dbReference type="HAMAP" id="MF_01571">
    <property type="entry name" value="Pro_tRNA_synth_type3"/>
    <property type="match status" value="1"/>
</dbReference>
<dbReference type="GO" id="GO:0006433">
    <property type="term" value="P:prolyl-tRNA aminoacylation"/>
    <property type="evidence" value="ECO:0007669"/>
    <property type="project" value="InterPro"/>
</dbReference>
<dbReference type="AlphaFoldDB" id="L7JU39"/>
<dbReference type="OrthoDB" id="1350766at2759"/>
<dbReference type="EC" id="6.1.1.15" evidence="2"/>
<keyword evidence="12" id="KW-1185">Reference proteome</keyword>
<dbReference type="SUPFAM" id="SSF55681">
    <property type="entry name" value="Class II aaRS and biotin synthetases"/>
    <property type="match status" value="1"/>
</dbReference>
<dbReference type="InterPro" id="IPR033721">
    <property type="entry name" value="ProRS_core_arch_euk"/>
</dbReference>
<organism evidence="11 12">
    <name type="scientific">Trachipleistophora hominis</name>
    <name type="common">Microsporidian parasite</name>
    <dbReference type="NCBI Taxonomy" id="72359"/>
    <lineage>
        <taxon>Eukaryota</taxon>
        <taxon>Fungi</taxon>
        <taxon>Fungi incertae sedis</taxon>
        <taxon>Microsporidia</taxon>
        <taxon>Pleistophoridae</taxon>
        <taxon>Trachipleistophora</taxon>
    </lineage>
</organism>
<dbReference type="FunFam" id="3.30.110.30:FF:000001">
    <property type="entry name" value="Bifunctional glutamate/proline--tRNA ligase"/>
    <property type="match status" value="1"/>
</dbReference>
<keyword evidence="4" id="KW-0547">Nucleotide-binding</keyword>
<dbReference type="InParanoid" id="L7JU39"/>
<evidence type="ECO:0000256" key="6">
    <source>
        <dbReference type="ARBA" id="ARBA00022917"/>
    </source>
</evidence>
<evidence type="ECO:0000313" key="11">
    <source>
        <dbReference type="EMBL" id="ELQ74998.1"/>
    </source>
</evidence>
<evidence type="ECO:0000313" key="12">
    <source>
        <dbReference type="Proteomes" id="UP000011185"/>
    </source>
</evidence>
<accession>L7JU39</accession>
<name>L7JU39_TRAHO</name>
<dbReference type="Gene3D" id="3.30.930.10">
    <property type="entry name" value="Bira Bifunctional Protein, Domain 2"/>
    <property type="match status" value="1"/>
</dbReference>
<evidence type="ECO:0000256" key="5">
    <source>
        <dbReference type="ARBA" id="ARBA00022840"/>
    </source>
</evidence>
<dbReference type="NCBIfam" id="TIGR00408">
    <property type="entry name" value="proS_fam_I"/>
    <property type="match status" value="1"/>
</dbReference>
<dbReference type="GO" id="GO:0005524">
    <property type="term" value="F:ATP binding"/>
    <property type="evidence" value="ECO:0007669"/>
    <property type="project" value="UniProtKB-KW"/>
</dbReference>
<dbReference type="Gene3D" id="3.30.110.30">
    <property type="entry name" value="C-terminal domain of ProRS"/>
    <property type="match status" value="1"/>
</dbReference>
<evidence type="ECO:0000256" key="7">
    <source>
        <dbReference type="ARBA" id="ARBA00023146"/>
    </source>
</evidence>
<keyword evidence="7 11" id="KW-0030">Aminoacyl-tRNA synthetase</keyword>
<dbReference type="InterPro" id="IPR017449">
    <property type="entry name" value="Pro-tRNA_synth_II"/>
</dbReference>
<dbReference type="VEuPathDB" id="MicrosporidiaDB:THOM_2040"/>
<dbReference type="PANTHER" id="PTHR43382">
    <property type="entry name" value="PROLYL-TRNA SYNTHETASE"/>
    <property type="match status" value="1"/>
</dbReference>
<dbReference type="SUPFAM" id="SSF52954">
    <property type="entry name" value="Class II aaRS ABD-related"/>
    <property type="match status" value="1"/>
</dbReference>
<dbReference type="CDD" id="cd00862">
    <property type="entry name" value="ProRS_anticodon_zinc"/>
    <property type="match status" value="1"/>
</dbReference>
<protein>
    <recommendedName>
        <fullName evidence="2">proline--tRNA ligase</fullName>
        <ecNumber evidence="2">6.1.1.15</ecNumber>
    </recommendedName>
    <alternativeName>
        <fullName evidence="8">Prolyl-tRNA synthetase</fullName>
    </alternativeName>
</protein>
<keyword evidence="5" id="KW-0067">ATP-binding</keyword>
<dbReference type="InterPro" id="IPR036621">
    <property type="entry name" value="Anticodon-bd_dom_sf"/>
</dbReference>